<dbReference type="Gene3D" id="1.20.120.740">
    <property type="entry name" value="YgfB uncharacterised protein family UPF0149, PF03695"/>
    <property type="match status" value="1"/>
</dbReference>
<dbReference type="EMBL" id="AAVT01000001">
    <property type="protein sequence ID" value="EAW32880.1"/>
    <property type="molecule type" value="Genomic_DNA"/>
</dbReference>
<evidence type="ECO:0000256" key="1">
    <source>
        <dbReference type="ARBA" id="ARBA00038308"/>
    </source>
</evidence>
<evidence type="ECO:0008006" key="4">
    <source>
        <dbReference type="Google" id="ProtNLM"/>
    </source>
</evidence>
<dbReference type="Proteomes" id="UP000004931">
    <property type="component" value="Unassembled WGS sequence"/>
</dbReference>
<protein>
    <recommendedName>
        <fullName evidence="4">YecA family protein</fullName>
    </recommendedName>
</protein>
<dbReference type="Pfam" id="PF03695">
    <property type="entry name" value="UPF0149"/>
    <property type="match status" value="1"/>
</dbReference>
<proteinExistence type="inferred from homology"/>
<name>A0Y9S6_9GAMM</name>
<dbReference type="AlphaFoldDB" id="A0Y9S6"/>
<comment type="similarity">
    <text evidence="1">Belongs to the UPF0149 family.</text>
</comment>
<accession>A0Y9S6</accession>
<dbReference type="InterPro" id="IPR011978">
    <property type="entry name" value="YgfB-like"/>
</dbReference>
<keyword evidence="3" id="KW-1185">Reference proteome</keyword>
<dbReference type="eggNOG" id="COG3079">
    <property type="taxonomic scope" value="Bacteria"/>
</dbReference>
<dbReference type="PANTHER" id="PTHR37528:SF1">
    <property type="entry name" value="UPF0149 PROTEIN YGFB"/>
    <property type="match status" value="1"/>
</dbReference>
<organism evidence="2 3">
    <name type="scientific">marine gamma proteobacterium HTCC2143</name>
    <dbReference type="NCBI Taxonomy" id="247633"/>
    <lineage>
        <taxon>Bacteria</taxon>
        <taxon>Pseudomonadati</taxon>
        <taxon>Pseudomonadota</taxon>
        <taxon>Gammaproteobacteria</taxon>
        <taxon>Cellvibrionales</taxon>
        <taxon>Spongiibacteraceae</taxon>
        <taxon>BD1-7 clade</taxon>
    </lineage>
</organism>
<dbReference type="SUPFAM" id="SSF101327">
    <property type="entry name" value="YgfB-like"/>
    <property type="match status" value="1"/>
</dbReference>
<dbReference type="PANTHER" id="PTHR37528">
    <property type="entry name" value="UPF0149 PROTEIN YGFB"/>
    <property type="match status" value="1"/>
</dbReference>
<dbReference type="STRING" id="247633.GP2143_16531"/>
<sequence>MPDFDQLADIYWRLGGMQSPSQLHGYLVGLLSAGGELASDAWLEQAAHYIDAVEAPDREDSRALVALYEATHQRLSAGEMELQLLLPDDAAEVSQRIDSIAQWCEGYIAGFARQGKVVQRQQGQQQYSADVSETLSDIAAISQVGLSNDDEDPVRREQDIFEISEYLRLAAITVYLECNQEIIADGVRPANTDTAKASISPAGLFGKKSKKLH</sequence>
<evidence type="ECO:0000313" key="3">
    <source>
        <dbReference type="Proteomes" id="UP000004931"/>
    </source>
</evidence>
<evidence type="ECO:0000313" key="2">
    <source>
        <dbReference type="EMBL" id="EAW32880.1"/>
    </source>
</evidence>
<dbReference type="GO" id="GO:0005829">
    <property type="term" value="C:cytosol"/>
    <property type="evidence" value="ECO:0007669"/>
    <property type="project" value="TreeGrafter"/>
</dbReference>
<gene>
    <name evidence="2" type="ORF">GP2143_16531</name>
</gene>
<comment type="caution">
    <text evidence="2">The sequence shown here is derived from an EMBL/GenBank/DDBJ whole genome shotgun (WGS) entry which is preliminary data.</text>
</comment>
<dbReference type="InterPro" id="IPR036255">
    <property type="entry name" value="YgfB-like_sf"/>
</dbReference>
<reference evidence="2 3" key="1">
    <citation type="journal article" date="2010" name="J. Bacteriol.">
        <title>Genome sequence of the oligotrophic marine Gammaproteobacterium HTCC2143, isolated from the Oregon Coast.</title>
        <authorList>
            <person name="Oh H.M."/>
            <person name="Kang I."/>
            <person name="Ferriera S."/>
            <person name="Giovannoni S.J."/>
            <person name="Cho J.C."/>
        </authorList>
    </citation>
    <scope>NUCLEOTIDE SEQUENCE [LARGE SCALE GENOMIC DNA]</scope>
    <source>
        <strain evidence="2 3">HTCC2143</strain>
    </source>
</reference>